<evidence type="ECO:0000259" key="4">
    <source>
        <dbReference type="Pfam" id="PF08241"/>
    </source>
</evidence>
<dbReference type="GO" id="GO:0032259">
    <property type="term" value="P:methylation"/>
    <property type="evidence" value="ECO:0007669"/>
    <property type="project" value="UniProtKB-KW"/>
</dbReference>
<name>A0AAI9T2A2_9ASCO</name>
<dbReference type="PANTHER" id="PTHR44942:SF4">
    <property type="entry name" value="METHYLTRANSFERASE TYPE 11 DOMAIN-CONTAINING PROTEIN"/>
    <property type="match status" value="1"/>
</dbReference>
<dbReference type="AlphaFoldDB" id="A0AAI9T2A2"/>
<dbReference type="CDD" id="cd02440">
    <property type="entry name" value="AdoMet_MTases"/>
    <property type="match status" value="1"/>
</dbReference>
<dbReference type="InterPro" id="IPR029063">
    <property type="entry name" value="SAM-dependent_MTases_sf"/>
</dbReference>
<keyword evidence="3" id="KW-0808">Transferase</keyword>
<dbReference type="RefSeq" id="XP_049182570.1">
    <property type="nucleotide sequence ID" value="XM_049325706.1"/>
</dbReference>
<dbReference type="Pfam" id="PF08241">
    <property type="entry name" value="Methyltransf_11"/>
    <property type="match status" value="1"/>
</dbReference>
<dbReference type="InterPro" id="IPR013216">
    <property type="entry name" value="Methyltransf_11"/>
</dbReference>
<dbReference type="GeneID" id="73378047"/>
<comment type="similarity">
    <text evidence="1">Belongs to the methyltransferase superfamily.</text>
</comment>
<evidence type="ECO:0000313" key="5">
    <source>
        <dbReference type="EMBL" id="KAI3406825.2"/>
    </source>
</evidence>
<evidence type="ECO:0000256" key="2">
    <source>
        <dbReference type="ARBA" id="ARBA00022603"/>
    </source>
</evidence>
<keyword evidence="6" id="KW-1185">Reference proteome</keyword>
<dbReference type="InterPro" id="IPR051052">
    <property type="entry name" value="Diverse_substrate_MTase"/>
</dbReference>
<comment type="caution">
    <text evidence="5">The sequence shown here is derived from an EMBL/GenBank/DDBJ whole genome shotgun (WGS) entry which is preliminary data.</text>
</comment>
<dbReference type="EMBL" id="JAHUZD010000021">
    <property type="protein sequence ID" value="KAI3406825.2"/>
    <property type="molecule type" value="Genomic_DNA"/>
</dbReference>
<keyword evidence="2" id="KW-0489">Methyltransferase</keyword>
<accession>A0AAI9T2A2</accession>
<dbReference type="Gene3D" id="3.40.50.150">
    <property type="entry name" value="Vaccinia Virus protein VP39"/>
    <property type="match status" value="1"/>
</dbReference>
<reference evidence="5" key="1">
    <citation type="journal article" date="2022" name="DNA Res.">
        <title>Genome analysis of five recently described species of the CUG-Ser clade uncovers Candida theae as a new hybrid lineage with pathogenic potential in the Candida parapsilosis species complex.</title>
        <authorList>
            <person name="Mixao V."/>
            <person name="Del Olmo V."/>
            <person name="Hegedusova E."/>
            <person name="Saus E."/>
            <person name="Pryszcz L."/>
            <person name="Cillingova A."/>
            <person name="Nosek J."/>
            <person name="Gabaldon T."/>
        </authorList>
    </citation>
    <scope>NUCLEOTIDE SEQUENCE</scope>
    <source>
        <strain evidence="5">CBS 10844</strain>
    </source>
</reference>
<dbReference type="SUPFAM" id="SSF53335">
    <property type="entry name" value="S-adenosyl-L-methionine-dependent methyltransferases"/>
    <property type="match status" value="1"/>
</dbReference>
<evidence type="ECO:0000313" key="6">
    <source>
        <dbReference type="Proteomes" id="UP001202479"/>
    </source>
</evidence>
<feature type="domain" description="Methyltransferase type 11" evidence="4">
    <location>
        <begin position="49"/>
        <end position="174"/>
    </location>
</feature>
<dbReference type="GO" id="GO:0008757">
    <property type="term" value="F:S-adenosylmethionine-dependent methyltransferase activity"/>
    <property type="evidence" value="ECO:0007669"/>
    <property type="project" value="InterPro"/>
</dbReference>
<dbReference type="Proteomes" id="UP001202479">
    <property type="component" value="Unassembled WGS sequence"/>
</dbReference>
<proteinExistence type="inferred from homology"/>
<protein>
    <recommendedName>
        <fullName evidence="4">Methyltransferase type 11 domain-containing protein</fullName>
    </recommendedName>
</protein>
<organism evidence="5 6">
    <name type="scientific">Candida oxycetoniae</name>
    <dbReference type="NCBI Taxonomy" id="497107"/>
    <lineage>
        <taxon>Eukaryota</taxon>
        <taxon>Fungi</taxon>
        <taxon>Dikarya</taxon>
        <taxon>Ascomycota</taxon>
        <taxon>Saccharomycotina</taxon>
        <taxon>Pichiomycetes</taxon>
        <taxon>Debaryomycetaceae</taxon>
        <taxon>Candida/Lodderomyces clade</taxon>
        <taxon>Candida</taxon>
    </lineage>
</organism>
<evidence type="ECO:0000256" key="3">
    <source>
        <dbReference type="ARBA" id="ARBA00022679"/>
    </source>
</evidence>
<gene>
    <name evidence="5" type="ORF">KGF56_000430</name>
</gene>
<dbReference type="PANTHER" id="PTHR44942">
    <property type="entry name" value="METHYLTRANSF_11 DOMAIN-CONTAINING PROTEIN"/>
    <property type="match status" value="1"/>
</dbReference>
<evidence type="ECO:0000256" key="1">
    <source>
        <dbReference type="ARBA" id="ARBA00008361"/>
    </source>
</evidence>
<sequence>MSTFSKTNFKTVNYNSFRPQYPPSFYNILGRYVQKGVFQHQLPVERAIDLGCGTGVATYPLLNLAKRVIGLDLSPKMIETANSLVGKRLAELGVNETGAETGAGSDDKTDSVSNALPVVFKVGAVEDFINKQESGITEESVDLITAAECIHWFKDYKSFFQSSAQLLKKGGTLAYFFYVDPMIVNFTGCSRTDFSKKDILEKALHIYKKFAYEDLNYIGPYWEQPGRSILQNFCVDANAKIPRDLYEDIEIHTFKTSFDNSRANEKSDLDLARLNISLSDYIDYFETYSGFHSYVEHTGNADLLSKQFLNELLEATGWDLNETKIDLVWNTGYTFLRKK</sequence>